<keyword evidence="1" id="KW-0732">Signal</keyword>
<dbReference type="Pfam" id="PF00386">
    <property type="entry name" value="C1q"/>
    <property type="match status" value="1"/>
</dbReference>
<dbReference type="SUPFAM" id="SSF49842">
    <property type="entry name" value="TNF-like"/>
    <property type="match status" value="1"/>
</dbReference>
<dbReference type="KEGG" id="lvn:BWR22_09865"/>
<keyword evidence="4" id="KW-1185">Reference proteome</keyword>
<dbReference type="Proteomes" id="UP000187506">
    <property type="component" value="Chromosome"/>
</dbReference>
<proteinExistence type="predicted"/>
<evidence type="ECO:0000313" key="3">
    <source>
        <dbReference type="EMBL" id="APY00602.1"/>
    </source>
</evidence>
<protein>
    <recommendedName>
        <fullName evidence="2">C1q domain-containing protein</fullName>
    </recommendedName>
</protein>
<organism evidence="3 4">
    <name type="scientific">Lacinutrix venerupis</name>
    <dbReference type="NCBI Taxonomy" id="1486034"/>
    <lineage>
        <taxon>Bacteria</taxon>
        <taxon>Pseudomonadati</taxon>
        <taxon>Bacteroidota</taxon>
        <taxon>Flavobacteriia</taxon>
        <taxon>Flavobacteriales</taxon>
        <taxon>Flavobacteriaceae</taxon>
        <taxon>Lacinutrix</taxon>
    </lineage>
</organism>
<evidence type="ECO:0000256" key="1">
    <source>
        <dbReference type="SAM" id="SignalP"/>
    </source>
</evidence>
<dbReference type="InterPro" id="IPR001073">
    <property type="entry name" value="C1q_dom"/>
</dbReference>
<gene>
    <name evidence="3" type="ORF">BWR22_09865</name>
</gene>
<dbReference type="EMBL" id="CP019352">
    <property type="protein sequence ID" value="APY00602.1"/>
    <property type="molecule type" value="Genomic_DNA"/>
</dbReference>
<evidence type="ECO:0000259" key="2">
    <source>
        <dbReference type="Pfam" id="PF00386"/>
    </source>
</evidence>
<name>A0AAC9LPM4_9FLAO</name>
<dbReference type="AlphaFoldDB" id="A0AAC9LPM4"/>
<accession>A0AAC9LPM4</accession>
<feature type="domain" description="C1q" evidence="2">
    <location>
        <begin position="92"/>
        <end position="214"/>
    </location>
</feature>
<feature type="signal peptide" evidence="1">
    <location>
        <begin position="1"/>
        <end position="17"/>
    </location>
</feature>
<dbReference type="Gene3D" id="2.60.120.40">
    <property type="match status" value="1"/>
</dbReference>
<reference evidence="3 4" key="1">
    <citation type="submission" date="2017-01" db="EMBL/GenBank/DDBJ databases">
        <title>Complete genome of Lacinutrix venerupis DOK2-8 isolated from seawater in Dokdo.</title>
        <authorList>
            <person name="Chi W.-J."/>
            <person name="Kim J.H."/>
        </authorList>
    </citation>
    <scope>NUCLEOTIDE SEQUENCE [LARGE SCALE GENOMIC DNA]</scope>
    <source>
        <strain evidence="3 4">DOK2-8</strain>
    </source>
</reference>
<dbReference type="InterPro" id="IPR008983">
    <property type="entry name" value="Tumour_necrosis_fac-like_dom"/>
</dbReference>
<evidence type="ECO:0000313" key="4">
    <source>
        <dbReference type="Proteomes" id="UP000187506"/>
    </source>
</evidence>
<sequence>MNLKILLISLISFSAFSQVGIGTTNPTASLDVNGDLRIRTITHETIESVIKDSILVISNDGIIKRVESQQVINSVIKTAVKAKFSSTALVNLSLVSNEALIPFDDEDFDLNDEFDTTTHQFTAKQAGIYNIHAQIKANSAIAIATNFGISIYKNNVLEATNSFANIGVLGINVTPPVRTANTLLSLNVGDVITFKINSDLINLSLLGDSANSYFTIHQVR</sequence>
<dbReference type="RefSeq" id="WP_076733508.1">
    <property type="nucleotide sequence ID" value="NZ_CP019352.1"/>
</dbReference>
<feature type="chain" id="PRO_5042283506" description="C1q domain-containing protein" evidence="1">
    <location>
        <begin position="18"/>
        <end position="220"/>
    </location>
</feature>